<feature type="compositionally biased region" description="Basic and acidic residues" evidence="1">
    <location>
        <begin position="1"/>
        <end position="11"/>
    </location>
</feature>
<keyword evidence="3" id="KW-1185">Reference proteome</keyword>
<dbReference type="AlphaFoldDB" id="A0A1E7EJS6"/>
<dbReference type="KEGG" id="fcy:FRACYDRAFT_255995"/>
<feature type="region of interest" description="Disordered" evidence="1">
    <location>
        <begin position="1"/>
        <end position="30"/>
    </location>
</feature>
<name>A0A1E7EJS6_9STRA</name>
<feature type="region of interest" description="Disordered" evidence="1">
    <location>
        <begin position="190"/>
        <end position="244"/>
    </location>
</feature>
<reference evidence="2 3" key="1">
    <citation type="submission" date="2016-09" db="EMBL/GenBank/DDBJ databases">
        <title>Extensive genetic diversity and differential bi-allelic expression allows diatom success in the polar Southern Ocean.</title>
        <authorList>
            <consortium name="DOE Joint Genome Institute"/>
            <person name="Mock T."/>
            <person name="Otillar R.P."/>
            <person name="Strauss J."/>
            <person name="Dupont C."/>
            <person name="Frickenhaus S."/>
            <person name="Maumus F."/>
            <person name="Mcmullan M."/>
            <person name="Sanges R."/>
            <person name="Schmutz J."/>
            <person name="Toseland A."/>
            <person name="Valas R."/>
            <person name="Veluchamy A."/>
            <person name="Ward B.J."/>
            <person name="Allen A."/>
            <person name="Barry K."/>
            <person name="Falciatore A."/>
            <person name="Ferrante M."/>
            <person name="Fortunato A.E."/>
            <person name="Gloeckner G."/>
            <person name="Gruber A."/>
            <person name="Hipkin R."/>
            <person name="Janech M."/>
            <person name="Kroth P."/>
            <person name="Leese F."/>
            <person name="Lindquist E."/>
            <person name="Lyon B.R."/>
            <person name="Martin J."/>
            <person name="Mayer C."/>
            <person name="Parker M."/>
            <person name="Quesneville H."/>
            <person name="Raymond J."/>
            <person name="Uhlig C."/>
            <person name="Valentin K.U."/>
            <person name="Worden A.Z."/>
            <person name="Armbrust E.V."/>
            <person name="Bowler C."/>
            <person name="Green B."/>
            <person name="Moulton V."/>
            <person name="Van Oosterhout C."/>
            <person name="Grigoriev I."/>
        </authorList>
    </citation>
    <scope>NUCLEOTIDE SEQUENCE [LARGE SCALE GENOMIC DNA]</scope>
    <source>
        <strain evidence="2 3">CCMP1102</strain>
    </source>
</reference>
<feature type="compositionally biased region" description="Basic and acidic residues" evidence="1">
    <location>
        <begin position="19"/>
        <end position="30"/>
    </location>
</feature>
<evidence type="ECO:0000256" key="1">
    <source>
        <dbReference type="SAM" id="MobiDB-lite"/>
    </source>
</evidence>
<evidence type="ECO:0000313" key="3">
    <source>
        <dbReference type="Proteomes" id="UP000095751"/>
    </source>
</evidence>
<gene>
    <name evidence="2" type="ORF">FRACYDRAFT_255995</name>
</gene>
<evidence type="ECO:0000313" key="2">
    <source>
        <dbReference type="EMBL" id="OEU06171.1"/>
    </source>
</evidence>
<proteinExistence type="predicted"/>
<feature type="compositionally biased region" description="Low complexity" evidence="1">
    <location>
        <begin position="91"/>
        <end position="113"/>
    </location>
</feature>
<feature type="compositionally biased region" description="Low complexity" evidence="1">
    <location>
        <begin position="206"/>
        <end position="244"/>
    </location>
</feature>
<dbReference type="InParanoid" id="A0A1E7EJS6"/>
<protein>
    <submittedName>
        <fullName evidence="2">Uncharacterized protein</fullName>
    </submittedName>
</protein>
<feature type="region of interest" description="Disordered" evidence="1">
    <location>
        <begin position="89"/>
        <end position="113"/>
    </location>
</feature>
<dbReference type="Proteomes" id="UP000095751">
    <property type="component" value="Unassembled WGS sequence"/>
</dbReference>
<organism evidence="2 3">
    <name type="scientific">Fragilariopsis cylindrus CCMP1102</name>
    <dbReference type="NCBI Taxonomy" id="635003"/>
    <lineage>
        <taxon>Eukaryota</taxon>
        <taxon>Sar</taxon>
        <taxon>Stramenopiles</taxon>
        <taxon>Ochrophyta</taxon>
        <taxon>Bacillariophyta</taxon>
        <taxon>Bacillariophyceae</taxon>
        <taxon>Bacillariophycidae</taxon>
        <taxon>Bacillariales</taxon>
        <taxon>Bacillariaceae</taxon>
        <taxon>Fragilariopsis</taxon>
    </lineage>
</organism>
<sequence length="244" mass="26856">MPKVRNDEQKKASAKRQQKYTDSKREPMGEDVYLVEKAKYQRDRYWRNKGTAKVNSTKPHAVRKRAQRAALKKREAEITATHRSSTLDLASNTIANNTNDSNNTTTTSSSTTTYTKTNVLQRTHYDTDTAADYMSNTSTHTIIDTVLKTSSNRPILTVSYPGTACTIANTCSNDIASTTATLTSAITARSTESVDTTNTNARTTYASRNTTRASSNNNNNNASTRNTTTGTTAVTTNTNPSCYY</sequence>
<accession>A0A1E7EJS6</accession>
<feature type="compositionally biased region" description="Polar residues" evidence="1">
    <location>
        <begin position="193"/>
        <end position="205"/>
    </location>
</feature>
<dbReference type="EMBL" id="KV784423">
    <property type="protein sequence ID" value="OEU06171.1"/>
    <property type="molecule type" value="Genomic_DNA"/>
</dbReference>